<comment type="caution">
    <text evidence="2">The sequence shown here is derived from an EMBL/GenBank/DDBJ whole genome shotgun (WGS) entry which is preliminary data.</text>
</comment>
<dbReference type="RefSeq" id="WP_217502994.1">
    <property type="nucleotide sequence ID" value="NZ_CP040709.1"/>
</dbReference>
<dbReference type="AlphaFoldDB" id="A0A840S0S2"/>
<keyword evidence="1" id="KW-0812">Transmembrane</keyword>
<organism evidence="2 3">
    <name type="scientific">Inhella inkyongensis</name>
    <dbReference type="NCBI Taxonomy" id="392593"/>
    <lineage>
        <taxon>Bacteria</taxon>
        <taxon>Pseudomonadati</taxon>
        <taxon>Pseudomonadota</taxon>
        <taxon>Betaproteobacteria</taxon>
        <taxon>Burkholderiales</taxon>
        <taxon>Sphaerotilaceae</taxon>
        <taxon>Inhella</taxon>
    </lineage>
</organism>
<dbReference type="EMBL" id="JACHHO010000001">
    <property type="protein sequence ID" value="MBB5203112.1"/>
    <property type="molecule type" value="Genomic_DNA"/>
</dbReference>
<accession>A0A840S0S2</accession>
<protein>
    <submittedName>
        <fullName evidence="2">Uncharacterized protein</fullName>
    </submittedName>
</protein>
<evidence type="ECO:0000313" key="2">
    <source>
        <dbReference type="EMBL" id="MBB5203112.1"/>
    </source>
</evidence>
<keyword evidence="1" id="KW-1133">Transmembrane helix</keyword>
<keyword evidence="1" id="KW-0472">Membrane</keyword>
<gene>
    <name evidence="2" type="ORF">HNQ51_000405</name>
</gene>
<evidence type="ECO:0000256" key="1">
    <source>
        <dbReference type="SAM" id="Phobius"/>
    </source>
</evidence>
<evidence type="ECO:0000313" key="3">
    <source>
        <dbReference type="Proteomes" id="UP000554837"/>
    </source>
</evidence>
<reference evidence="2 3" key="1">
    <citation type="submission" date="2020-08" db="EMBL/GenBank/DDBJ databases">
        <title>Genomic Encyclopedia of Type Strains, Phase IV (KMG-IV): sequencing the most valuable type-strain genomes for metagenomic binning, comparative biology and taxonomic classification.</title>
        <authorList>
            <person name="Goeker M."/>
        </authorList>
    </citation>
    <scope>NUCLEOTIDE SEQUENCE [LARGE SCALE GENOMIC DNA]</scope>
    <source>
        <strain evidence="2 3">DSM 23958</strain>
    </source>
</reference>
<feature type="transmembrane region" description="Helical" evidence="1">
    <location>
        <begin position="43"/>
        <end position="63"/>
    </location>
</feature>
<dbReference type="Proteomes" id="UP000554837">
    <property type="component" value="Unassembled WGS sequence"/>
</dbReference>
<proteinExistence type="predicted"/>
<name>A0A840S0S2_9BURK</name>
<sequence length="173" mass="19750">MTITLPPDTRPWLKRHWFLPLAAAIVLGDLASVFFGGWGEPQWLEAALLIDFALVLPLLYAWCYRTQGKVARIKAAGLSCLAHWATGKLVPAEHQYLLREVAWLRNLGLAALLLLEIKLGVMVYRAVLQGRKTPEAARQQLEQEGMPAWAAKIMAWEANLWVRAWRWLRRDRS</sequence>
<feature type="transmembrane region" description="Helical" evidence="1">
    <location>
        <begin position="17"/>
        <end position="37"/>
    </location>
</feature>
<keyword evidence="3" id="KW-1185">Reference proteome</keyword>